<comment type="caution">
    <text evidence="3">The sequence shown here is derived from an EMBL/GenBank/DDBJ whole genome shotgun (WGS) entry which is preliminary data.</text>
</comment>
<dbReference type="Proteomes" id="UP001500171">
    <property type="component" value="Unassembled WGS sequence"/>
</dbReference>
<feature type="domain" description="Lambda-like tail fibre protein N-terminal" evidence="1">
    <location>
        <begin position="3"/>
        <end position="131"/>
    </location>
</feature>
<dbReference type="InterPro" id="IPR013609">
    <property type="entry name" value="Stf-like_N"/>
</dbReference>
<organism evidence="3 4">
    <name type="scientific">Orbus sasakiae</name>
    <dbReference type="NCBI Taxonomy" id="1078475"/>
    <lineage>
        <taxon>Bacteria</taxon>
        <taxon>Pseudomonadati</taxon>
        <taxon>Pseudomonadota</taxon>
        <taxon>Gammaproteobacteria</taxon>
        <taxon>Orbales</taxon>
        <taxon>Orbaceae</taxon>
        <taxon>Orbus</taxon>
    </lineage>
</organism>
<dbReference type="InterPro" id="IPR008969">
    <property type="entry name" value="CarboxyPept-like_regulatory"/>
</dbReference>
<proteinExistence type="predicted"/>
<dbReference type="EMBL" id="BAABHY010000001">
    <property type="protein sequence ID" value="GAA5104583.1"/>
    <property type="molecule type" value="Genomic_DNA"/>
</dbReference>
<dbReference type="InterPro" id="IPR058008">
    <property type="entry name" value="Gp26_C"/>
</dbReference>
<feature type="domain" description="Phage tail protein C-terminal" evidence="2">
    <location>
        <begin position="442"/>
        <end position="574"/>
    </location>
</feature>
<dbReference type="Pfam" id="PF08400">
    <property type="entry name" value="phage_tail_N"/>
    <property type="match status" value="1"/>
</dbReference>
<dbReference type="Gene3D" id="2.60.40.1120">
    <property type="entry name" value="Carboxypeptidase-like, regulatory domain"/>
    <property type="match status" value="1"/>
</dbReference>
<dbReference type="RefSeq" id="WP_345487899.1">
    <property type="nucleotide sequence ID" value="NZ_BAABHY010000001.1"/>
</dbReference>
<evidence type="ECO:0008006" key="5">
    <source>
        <dbReference type="Google" id="ProtNLM"/>
    </source>
</evidence>
<accession>A0ABP9N4U7</accession>
<name>A0ABP9N4U7_9GAMM</name>
<keyword evidence="4" id="KW-1185">Reference proteome</keyword>
<sequence>MAIISGILINGAGQPLPNVQIVLTALKTSSKVLNQSKAFITTTSETGAYSINAQVGYYAVTVLRNGYSVEKVGCIKVYADSQNGTLNDYLLNPNESEISPEILAQIVEERKLTQQSASEAVKTLENSVKKTGEISQTVNGILDVTELKENGVRVYSPNNKPTANDVGALSTDGGTVTGDLTVRTLTALNYNKFYRITINQNNTMSHYITGVGGEATRLRWNTLNDTWNFENSSVTINNKPVLKQGDYNIGNTSTPLTTFTSLSQLSGIACGDHQLGIDSLGTLFPNSDYNYLYKFGARNRENGGAFLLKPYNNNKIYIGYNLTSTENVSWVELLTTAHTNVLKLGDYGLGSRSPLLPANTNLTWDACTTASRKYTLSGKYIGTPDDTKSWGGTLEITRRLYDTSTACVQVIKYQSRTYEREGDIISGKWVWSNWKEFITTANSTVDSNGFYKKASPIIRLFSNDDMEPVDGFEKSGCGLINSEANGVTATKIAVGHYEIHSSLGFAKEGWYITLPEDANGNKKLFAKYSTDENNVITIKTYTKKFDFAKCEIVAGEPQDITGGRWIDIRLEMPSVELS</sequence>
<evidence type="ECO:0000259" key="2">
    <source>
        <dbReference type="Pfam" id="PF25670"/>
    </source>
</evidence>
<reference evidence="4" key="1">
    <citation type="journal article" date="2019" name="Int. J. Syst. Evol. Microbiol.">
        <title>The Global Catalogue of Microorganisms (GCM) 10K type strain sequencing project: providing services to taxonomists for standard genome sequencing and annotation.</title>
        <authorList>
            <consortium name="The Broad Institute Genomics Platform"/>
            <consortium name="The Broad Institute Genome Sequencing Center for Infectious Disease"/>
            <person name="Wu L."/>
            <person name="Ma J."/>
        </authorList>
    </citation>
    <scope>NUCLEOTIDE SEQUENCE [LARGE SCALE GENOMIC DNA]</scope>
    <source>
        <strain evidence="4">JCM 18050</strain>
    </source>
</reference>
<evidence type="ECO:0000313" key="4">
    <source>
        <dbReference type="Proteomes" id="UP001500171"/>
    </source>
</evidence>
<dbReference type="SUPFAM" id="SSF49464">
    <property type="entry name" value="Carboxypeptidase regulatory domain-like"/>
    <property type="match status" value="1"/>
</dbReference>
<protein>
    <recommendedName>
        <fullName evidence="5">Lambda-like tail fibre protein N-terminal domain-containing protein</fullName>
    </recommendedName>
</protein>
<gene>
    <name evidence="3" type="ORF">GCM10023211_02460</name>
</gene>
<evidence type="ECO:0000313" key="3">
    <source>
        <dbReference type="EMBL" id="GAA5104583.1"/>
    </source>
</evidence>
<dbReference type="Pfam" id="PF25670">
    <property type="entry name" value="Phage_tail_C_2"/>
    <property type="match status" value="1"/>
</dbReference>
<evidence type="ECO:0000259" key="1">
    <source>
        <dbReference type="Pfam" id="PF08400"/>
    </source>
</evidence>